<reference evidence="1 2" key="1">
    <citation type="journal article" date="2018" name="Front. Plant Sci.">
        <title>Red Clover (Trifolium pratense) and Zigzag Clover (T. medium) - A Picture of Genomic Similarities and Differences.</title>
        <authorList>
            <person name="Dluhosova J."/>
            <person name="Istvanek J."/>
            <person name="Nedelnik J."/>
            <person name="Repkova J."/>
        </authorList>
    </citation>
    <scope>NUCLEOTIDE SEQUENCE [LARGE SCALE GENOMIC DNA]</scope>
    <source>
        <strain evidence="2">cv. 10/8</strain>
        <tissue evidence="1">Leaf</tissue>
    </source>
</reference>
<evidence type="ECO:0000313" key="2">
    <source>
        <dbReference type="Proteomes" id="UP000265520"/>
    </source>
</evidence>
<keyword evidence="2" id="KW-1185">Reference proteome</keyword>
<proteinExistence type="predicted"/>
<organism evidence="1 2">
    <name type="scientific">Trifolium medium</name>
    <dbReference type="NCBI Taxonomy" id="97028"/>
    <lineage>
        <taxon>Eukaryota</taxon>
        <taxon>Viridiplantae</taxon>
        <taxon>Streptophyta</taxon>
        <taxon>Embryophyta</taxon>
        <taxon>Tracheophyta</taxon>
        <taxon>Spermatophyta</taxon>
        <taxon>Magnoliopsida</taxon>
        <taxon>eudicotyledons</taxon>
        <taxon>Gunneridae</taxon>
        <taxon>Pentapetalae</taxon>
        <taxon>rosids</taxon>
        <taxon>fabids</taxon>
        <taxon>Fabales</taxon>
        <taxon>Fabaceae</taxon>
        <taxon>Papilionoideae</taxon>
        <taxon>50 kb inversion clade</taxon>
        <taxon>NPAAA clade</taxon>
        <taxon>Hologalegina</taxon>
        <taxon>IRL clade</taxon>
        <taxon>Trifolieae</taxon>
        <taxon>Trifolium</taxon>
    </lineage>
</organism>
<protein>
    <submittedName>
        <fullName evidence="1">Uncharacterized protein</fullName>
    </submittedName>
</protein>
<sequence length="11" mass="1322">RLELDFELIAC</sequence>
<dbReference type="EMBL" id="LXQA010425533">
    <property type="protein sequence ID" value="MCI51021.1"/>
    <property type="molecule type" value="Genomic_DNA"/>
</dbReference>
<evidence type="ECO:0000313" key="1">
    <source>
        <dbReference type="EMBL" id="MCI51021.1"/>
    </source>
</evidence>
<feature type="non-terminal residue" evidence="1">
    <location>
        <position position="1"/>
    </location>
</feature>
<comment type="caution">
    <text evidence="1">The sequence shown here is derived from an EMBL/GenBank/DDBJ whole genome shotgun (WGS) entry which is preliminary data.</text>
</comment>
<dbReference type="Proteomes" id="UP000265520">
    <property type="component" value="Unassembled WGS sequence"/>
</dbReference>
<name>A0A392SQ81_9FABA</name>
<accession>A0A392SQ81</accession>